<dbReference type="InterPro" id="IPR007074">
    <property type="entry name" value="LicD/FKTN/FKRP_NTP_transf"/>
</dbReference>
<sequence length="382" mass="45087">MKKYKIVPIFDGNFGHLHEKYQLDSEGYCEKYGFGLSEVELNEVYQHIQALEDFISTEEDVAFVYDTIQKSDFIDNFEIPDQNNWNFIILQSKTPFKYLPQQGYKMGYKWTDMNYLVSREGAIIVLNRIKQINQNYCDIILDLMRDKKLTAAVLKDDGFDFINKPKDYDQHRNQEILSSIGKIERWNSRNKEKVRELLNIVFLEAKKINIDLFISEGTLLGCIRHGEIMRWDDDVDLAMNNKDVEKFLESLKKKEGIEIGTANLYGKYPFYKIWSTDCEEIQGYRHRFPFIDIFPFAIVDSKLYFDYGYAYDIVDIFPLSDCNFEGTIAKIPKNPMSYLNNRYPGWKEKIVFYPYSHRIERSIGKLLEAYISVDKTGRIECC</sequence>
<evidence type="ECO:0000259" key="1">
    <source>
        <dbReference type="Pfam" id="PF04991"/>
    </source>
</evidence>
<protein>
    <submittedName>
        <fullName evidence="2">LicD family protein</fullName>
    </submittedName>
</protein>
<feature type="domain" description="LicD/FKTN/FKRP nucleotidyltransferase" evidence="1">
    <location>
        <begin position="205"/>
        <end position="302"/>
    </location>
</feature>
<dbReference type="InterPro" id="IPR052942">
    <property type="entry name" value="LPS_cholinephosphotransferase"/>
</dbReference>
<dbReference type="RefSeq" id="WP_141815791.1">
    <property type="nucleotide sequence ID" value="NZ_VFPL01000001.1"/>
</dbReference>
<dbReference type="Pfam" id="PF04991">
    <property type="entry name" value="LicD"/>
    <property type="match status" value="1"/>
</dbReference>
<dbReference type="Proteomes" id="UP000322918">
    <property type="component" value="Unassembled WGS sequence"/>
</dbReference>
<dbReference type="OrthoDB" id="9786100at2"/>
<reference evidence="2 3" key="1">
    <citation type="submission" date="2019-09" db="EMBL/GenBank/DDBJ databases">
        <title>Pararcticibacter amylolyticus gen. nov., sp. nov., isolated from a rottenly hemp rope, and reclassification of Pedobacter tournemirensis as Pararcticibacter tournemirensis comb. nov.</title>
        <authorList>
            <person name="Cai Y."/>
        </authorList>
    </citation>
    <scope>NUCLEOTIDE SEQUENCE [LARGE SCALE GENOMIC DNA]</scope>
    <source>
        <strain evidence="2 3">TF5-37.2-LB10</strain>
    </source>
</reference>
<dbReference type="EMBL" id="VWNE01000017">
    <property type="protein sequence ID" value="KAA8482397.1"/>
    <property type="molecule type" value="Genomic_DNA"/>
</dbReference>
<evidence type="ECO:0000313" key="3">
    <source>
        <dbReference type="Proteomes" id="UP000322918"/>
    </source>
</evidence>
<dbReference type="AlphaFoldDB" id="A0A5M9HBW1"/>
<comment type="caution">
    <text evidence="2">The sequence shown here is derived from an EMBL/GenBank/DDBJ whole genome shotgun (WGS) entry which is preliminary data.</text>
</comment>
<gene>
    <name evidence="2" type="ORF">F1649_11840</name>
</gene>
<dbReference type="PANTHER" id="PTHR43404">
    <property type="entry name" value="LIPOPOLYSACCHARIDE CHOLINEPHOSPHOTRANSFERASE LICD"/>
    <property type="match status" value="1"/>
</dbReference>
<name>A0A5M9HBW1_9SPHI</name>
<dbReference type="GO" id="GO:0009100">
    <property type="term" value="P:glycoprotein metabolic process"/>
    <property type="evidence" value="ECO:0007669"/>
    <property type="project" value="UniProtKB-ARBA"/>
</dbReference>
<evidence type="ECO:0000313" key="2">
    <source>
        <dbReference type="EMBL" id="KAA8482397.1"/>
    </source>
</evidence>
<accession>A0A5M9HBW1</accession>
<dbReference type="PANTHER" id="PTHR43404:SF2">
    <property type="entry name" value="LIPOPOLYSACCHARIDE CHOLINEPHOSPHOTRANSFERASE LICD"/>
    <property type="match status" value="1"/>
</dbReference>
<proteinExistence type="predicted"/>
<keyword evidence="3" id="KW-1185">Reference proteome</keyword>
<organism evidence="2 3">
    <name type="scientific">Arcticibacter tournemirensis</name>
    <dbReference type="NCBI Taxonomy" id="699437"/>
    <lineage>
        <taxon>Bacteria</taxon>
        <taxon>Pseudomonadati</taxon>
        <taxon>Bacteroidota</taxon>
        <taxon>Sphingobacteriia</taxon>
        <taxon>Sphingobacteriales</taxon>
        <taxon>Sphingobacteriaceae</taxon>
        <taxon>Arcticibacter</taxon>
    </lineage>
</organism>